<evidence type="ECO:0000259" key="2">
    <source>
        <dbReference type="SMART" id="SM00343"/>
    </source>
</evidence>
<gene>
    <name evidence="3" type="primary">ARAP1_4</name>
    <name evidence="3" type="ORF">OS493_037012</name>
</gene>
<dbReference type="SMART" id="SM00343">
    <property type="entry name" value="ZnF_C2HC"/>
    <property type="match status" value="2"/>
</dbReference>
<reference evidence="3" key="1">
    <citation type="submission" date="2023-01" db="EMBL/GenBank/DDBJ databases">
        <title>Genome assembly of the deep-sea coral Lophelia pertusa.</title>
        <authorList>
            <person name="Herrera S."/>
            <person name="Cordes E."/>
        </authorList>
    </citation>
    <scope>NUCLEOTIDE SEQUENCE</scope>
    <source>
        <strain evidence="3">USNM1676648</strain>
        <tissue evidence="3">Polyp</tissue>
    </source>
</reference>
<comment type="caution">
    <text evidence="3">The sequence shown here is derived from an EMBL/GenBank/DDBJ whole genome shotgun (WGS) entry which is preliminary data.</text>
</comment>
<dbReference type="SUPFAM" id="SSF57756">
    <property type="entry name" value="Retrovirus zinc finger-like domains"/>
    <property type="match status" value="1"/>
</dbReference>
<evidence type="ECO:0000313" key="4">
    <source>
        <dbReference type="Proteomes" id="UP001163046"/>
    </source>
</evidence>
<dbReference type="Gene3D" id="4.10.60.10">
    <property type="entry name" value="Zinc finger, CCHC-type"/>
    <property type="match status" value="1"/>
</dbReference>
<dbReference type="Proteomes" id="UP001163046">
    <property type="component" value="Unassembled WGS sequence"/>
</dbReference>
<dbReference type="AlphaFoldDB" id="A0A9W9YHY6"/>
<evidence type="ECO:0000256" key="1">
    <source>
        <dbReference type="SAM" id="MobiDB-lite"/>
    </source>
</evidence>
<dbReference type="GO" id="GO:0008270">
    <property type="term" value="F:zinc ion binding"/>
    <property type="evidence" value="ECO:0007669"/>
    <property type="project" value="InterPro"/>
</dbReference>
<feature type="region of interest" description="Disordered" evidence="1">
    <location>
        <begin position="1"/>
        <end position="50"/>
    </location>
</feature>
<proteinExistence type="predicted"/>
<keyword evidence="4" id="KW-1185">Reference proteome</keyword>
<accession>A0A9W9YHY6</accession>
<organism evidence="3 4">
    <name type="scientific">Desmophyllum pertusum</name>
    <dbReference type="NCBI Taxonomy" id="174260"/>
    <lineage>
        <taxon>Eukaryota</taxon>
        <taxon>Metazoa</taxon>
        <taxon>Cnidaria</taxon>
        <taxon>Anthozoa</taxon>
        <taxon>Hexacorallia</taxon>
        <taxon>Scleractinia</taxon>
        <taxon>Caryophylliina</taxon>
        <taxon>Caryophylliidae</taxon>
        <taxon>Desmophyllum</taxon>
    </lineage>
</organism>
<evidence type="ECO:0000313" key="3">
    <source>
        <dbReference type="EMBL" id="KAJ7351059.1"/>
    </source>
</evidence>
<feature type="domain" description="CCHC-type" evidence="2">
    <location>
        <begin position="54"/>
        <end position="72"/>
    </location>
</feature>
<dbReference type="InterPro" id="IPR001878">
    <property type="entry name" value="Znf_CCHC"/>
</dbReference>
<dbReference type="InterPro" id="IPR036875">
    <property type="entry name" value="Znf_CCHC_sf"/>
</dbReference>
<dbReference type="OrthoDB" id="5989007at2759"/>
<feature type="domain" description="CCHC-type" evidence="2">
    <location>
        <begin position="76"/>
        <end position="92"/>
    </location>
</feature>
<dbReference type="Pfam" id="PF00098">
    <property type="entry name" value="zf-CCHC"/>
    <property type="match status" value="1"/>
</dbReference>
<feature type="compositionally biased region" description="Polar residues" evidence="1">
    <location>
        <begin position="7"/>
        <end position="24"/>
    </location>
</feature>
<sequence length="238" mass="26953">MDRSDRSPTNPTGQVNWIKQQKFQNKGRGQSVKKGKKGGQSHKTQKPGADQSQRCFKCNRFGHFARDPCCPARDKECEKCGTRGHFAACCWKREATKPPPRDNQGSYQARNRTYHVEDGATGPEDGYAFVVRGQQETGEITLKKTLADDKQQADIEVATHEAGLEELVNESVRELAPKHPIVYDAYNLCEKKLSEFSITVLKNICTYFGIDHSNVIVRRRQPYVDKLQSLCQECACQR</sequence>
<feature type="compositionally biased region" description="Basic residues" evidence="1">
    <location>
        <begin position="31"/>
        <end position="45"/>
    </location>
</feature>
<dbReference type="EMBL" id="MU827367">
    <property type="protein sequence ID" value="KAJ7351059.1"/>
    <property type="molecule type" value="Genomic_DNA"/>
</dbReference>
<protein>
    <submittedName>
        <fullName evidence="3">Phosphatidylinositol-3,4,5-trisphosphate binding</fullName>
    </submittedName>
</protein>
<name>A0A9W9YHY6_9CNID</name>
<dbReference type="GO" id="GO:0003676">
    <property type="term" value="F:nucleic acid binding"/>
    <property type="evidence" value="ECO:0007669"/>
    <property type="project" value="InterPro"/>
</dbReference>